<keyword evidence="3" id="KW-1185">Reference proteome</keyword>
<accession>A0A9W8YQ49</accession>
<dbReference type="Proteomes" id="UP001140453">
    <property type="component" value="Unassembled WGS sequence"/>
</dbReference>
<feature type="compositionally biased region" description="Basic residues" evidence="1">
    <location>
        <begin position="75"/>
        <end position="84"/>
    </location>
</feature>
<sequence>MSRAHSLSQATIADSRACLSKIHVTKIEAPGPEDGDRPVVHFEGISRSLDSSWDDNANSDIRDGCEDDSVELRRHRHRHHHHHYGHDEVEGNPLSIFQVNSEDEEDQYDYEMDEDEEEDEEEHAGSEVVEEEMIDLMEAVAEQEARNEDEEDEET</sequence>
<protein>
    <submittedName>
        <fullName evidence="2">Uncharacterized protein</fullName>
    </submittedName>
</protein>
<proteinExistence type="predicted"/>
<evidence type="ECO:0000313" key="3">
    <source>
        <dbReference type="Proteomes" id="UP001140453"/>
    </source>
</evidence>
<evidence type="ECO:0000313" key="2">
    <source>
        <dbReference type="EMBL" id="KAJ4389770.1"/>
    </source>
</evidence>
<dbReference type="AlphaFoldDB" id="A0A9W8YQ49"/>
<comment type="caution">
    <text evidence="2">The sequence shown here is derived from an EMBL/GenBank/DDBJ whole genome shotgun (WGS) entry which is preliminary data.</text>
</comment>
<evidence type="ECO:0000256" key="1">
    <source>
        <dbReference type="SAM" id="MobiDB-lite"/>
    </source>
</evidence>
<feature type="compositionally biased region" description="Acidic residues" evidence="1">
    <location>
        <begin position="101"/>
        <end position="135"/>
    </location>
</feature>
<gene>
    <name evidence="2" type="ORF">N0V93_007242</name>
</gene>
<organism evidence="2 3">
    <name type="scientific">Gnomoniopsis smithogilvyi</name>
    <dbReference type="NCBI Taxonomy" id="1191159"/>
    <lineage>
        <taxon>Eukaryota</taxon>
        <taxon>Fungi</taxon>
        <taxon>Dikarya</taxon>
        <taxon>Ascomycota</taxon>
        <taxon>Pezizomycotina</taxon>
        <taxon>Sordariomycetes</taxon>
        <taxon>Sordariomycetidae</taxon>
        <taxon>Diaporthales</taxon>
        <taxon>Gnomoniaceae</taxon>
        <taxon>Gnomoniopsis</taxon>
    </lineage>
</organism>
<name>A0A9W8YQ49_9PEZI</name>
<dbReference type="EMBL" id="JAPEVB010000004">
    <property type="protein sequence ID" value="KAJ4389770.1"/>
    <property type="molecule type" value="Genomic_DNA"/>
</dbReference>
<feature type="region of interest" description="Disordered" evidence="1">
    <location>
        <begin position="75"/>
        <end position="155"/>
    </location>
</feature>
<reference evidence="2" key="1">
    <citation type="submission" date="2022-10" db="EMBL/GenBank/DDBJ databases">
        <title>Tapping the CABI collections for fungal endophytes: first genome assemblies for Collariella, Neodidymelliopsis, Ascochyta clinopodiicola, Didymella pomorum, Didymosphaeria variabile, Neocosmospora piperis and Neocucurbitaria cava.</title>
        <authorList>
            <person name="Hill R."/>
        </authorList>
    </citation>
    <scope>NUCLEOTIDE SEQUENCE</scope>
    <source>
        <strain evidence="2">IMI 355082</strain>
    </source>
</reference>